<proteinExistence type="predicted"/>
<dbReference type="Proteomes" id="UP000638313">
    <property type="component" value="Unassembled WGS sequence"/>
</dbReference>
<keyword evidence="2" id="KW-1185">Reference proteome</keyword>
<protein>
    <submittedName>
        <fullName evidence="1">Uncharacterized protein</fullName>
    </submittedName>
</protein>
<dbReference type="EMBL" id="BNBD01000011">
    <property type="protein sequence ID" value="GHF61578.1"/>
    <property type="molecule type" value="Genomic_DNA"/>
</dbReference>
<dbReference type="AlphaFoldDB" id="A0A919B6F5"/>
<comment type="caution">
    <text evidence="1">The sequence shown here is derived from an EMBL/GenBank/DDBJ whole genome shotgun (WGS) entry which is preliminary data.</text>
</comment>
<accession>A0A919B6F5</accession>
<reference evidence="1" key="2">
    <citation type="submission" date="2020-09" db="EMBL/GenBank/DDBJ databases">
        <authorList>
            <person name="Sun Q."/>
            <person name="Ohkuma M."/>
        </authorList>
    </citation>
    <scope>NUCLEOTIDE SEQUENCE</scope>
    <source>
        <strain evidence="1">JCM 4059</strain>
    </source>
</reference>
<evidence type="ECO:0000313" key="2">
    <source>
        <dbReference type="Proteomes" id="UP000638313"/>
    </source>
</evidence>
<name>A0A919B6F5_9ACTN</name>
<sequence length="83" mass="9651">MQDAYVSEEQEDGTVREFWVNHGAGLMHTVEFAEGFWKDSETIFLSWWTDSIGVTKWDSHNMLAITKEDARRMIATLQRLIDA</sequence>
<evidence type="ECO:0000313" key="1">
    <source>
        <dbReference type="EMBL" id="GHF61578.1"/>
    </source>
</evidence>
<organism evidence="1 2">
    <name type="scientific">Streptomyces mashuensis</name>
    <dbReference type="NCBI Taxonomy" id="33904"/>
    <lineage>
        <taxon>Bacteria</taxon>
        <taxon>Bacillati</taxon>
        <taxon>Actinomycetota</taxon>
        <taxon>Actinomycetes</taxon>
        <taxon>Kitasatosporales</taxon>
        <taxon>Streptomycetaceae</taxon>
        <taxon>Streptomyces</taxon>
    </lineage>
</organism>
<reference evidence="1" key="1">
    <citation type="journal article" date="2014" name="Int. J. Syst. Evol. Microbiol.">
        <title>Complete genome sequence of Corynebacterium casei LMG S-19264T (=DSM 44701T), isolated from a smear-ripened cheese.</title>
        <authorList>
            <consortium name="US DOE Joint Genome Institute (JGI-PGF)"/>
            <person name="Walter F."/>
            <person name="Albersmeier A."/>
            <person name="Kalinowski J."/>
            <person name="Ruckert C."/>
        </authorList>
    </citation>
    <scope>NUCLEOTIDE SEQUENCE</scope>
    <source>
        <strain evidence="1">JCM 4059</strain>
    </source>
</reference>
<gene>
    <name evidence="1" type="ORF">GCM10010218_48900</name>
</gene>